<evidence type="ECO:0000256" key="6">
    <source>
        <dbReference type="RuleBase" id="RU000492"/>
    </source>
</evidence>
<dbReference type="InterPro" id="IPR027417">
    <property type="entry name" value="P-loop_NTPase"/>
</dbReference>
<dbReference type="PROSITE" id="PS00039">
    <property type="entry name" value="DEAD_ATP_HELICASE"/>
    <property type="match status" value="1"/>
</dbReference>
<keyword evidence="5 6" id="KW-0067">ATP-binding</keyword>
<name>B4HUZ4_DROSE</name>
<accession>B4HUZ4</accession>
<dbReference type="GO" id="GO:0016787">
    <property type="term" value="F:hydrolase activity"/>
    <property type="evidence" value="ECO:0007669"/>
    <property type="project" value="UniProtKB-KW"/>
</dbReference>
<dbReference type="Pfam" id="PF00270">
    <property type="entry name" value="DEAD"/>
    <property type="match status" value="1"/>
</dbReference>
<dbReference type="PROSITE" id="PS51194">
    <property type="entry name" value="HELICASE_CTER"/>
    <property type="match status" value="1"/>
</dbReference>
<feature type="compositionally biased region" description="Low complexity" evidence="7">
    <location>
        <begin position="579"/>
        <end position="613"/>
    </location>
</feature>
<feature type="compositionally biased region" description="Low complexity" evidence="7">
    <location>
        <begin position="523"/>
        <end position="539"/>
    </location>
</feature>
<feature type="domain" description="Helicase C-terminal" evidence="9">
    <location>
        <begin position="259"/>
        <end position="393"/>
    </location>
</feature>
<evidence type="ECO:0000256" key="4">
    <source>
        <dbReference type="ARBA" id="ARBA00022806"/>
    </source>
</evidence>
<proteinExistence type="inferred from homology"/>
<dbReference type="EMBL" id="CH480817">
    <property type="protein sequence ID" value="EDW50765.1"/>
    <property type="molecule type" value="Genomic_DNA"/>
</dbReference>
<dbReference type="Gene3D" id="3.40.50.300">
    <property type="entry name" value="P-loop containing nucleotide triphosphate hydrolases"/>
    <property type="match status" value="2"/>
</dbReference>
<dbReference type="CDD" id="cd18787">
    <property type="entry name" value="SF2_C_DEAD"/>
    <property type="match status" value="1"/>
</dbReference>
<dbReference type="GO" id="GO:0003676">
    <property type="term" value="F:nucleic acid binding"/>
    <property type="evidence" value="ECO:0007669"/>
    <property type="project" value="InterPro"/>
</dbReference>
<keyword evidence="4 6" id="KW-0347">Helicase</keyword>
<dbReference type="PROSITE" id="PS51192">
    <property type="entry name" value="HELICASE_ATP_BIND_1"/>
    <property type="match status" value="1"/>
</dbReference>
<dbReference type="InterPro" id="IPR000629">
    <property type="entry name" value="RNA-helicase_DEAD-box_CS"/>
</dbReference>
<evidence type="ECO:0000313" key="10">
    <source>
        <dbReference type="EMBL" id="EDW50765.1"/>
    </source>
</evidence>
<dbReference type="EC" id="3.6.4.13" evidence="1"/>
<dbReference type="InterPro" id="IPR001650">
    <property type="entry name" value="Helicase_C-like"/>
</dbReference>
<keyword evidence="2 6" id="KW-0547">Nucleotide-binding</keyword>
<dbReference type="GO" id="GO:0005524">
    <property type="term" value="F:ATP binding"/>
    <property type="evidence" value="ECO:0007669"/>
    <property type="project" value="UniProtKB-KW"/>
</dbReference>
<keyword evidence="11" id="KW-1185">Reference proteome</keyword>
<evidence type="ECO:0000256" key="1">
    <source>
        <dbReference type="ARBA" id="ARBA00012552"/>
    </source>
</evidence>
<dbReference type="GO" id="GO:0010468">
    <property type="term" value="P:regulation of gene expression"/>
    <property type="evidence" value="ECO:0007669"/>
    <property type="project" value="UniProtKB-ARBA"/>
</dbReference>
<feature type="compositionally biased region" description="Gly residues" evidence="7">
    <location>
        <begin position="470"/>
        <end position="484"/>
    </location>
</feature>
<dbReference type="InterPro" id="IPR014001">
    <property type="entry name" value="Helicase_ATP-bd"/>
</dbReference>
<evidence type="ECO:0000313" key="11">
    <source>
        <dbReference type="Proteomes" id="UP000001292"/>
    </source>
</evidence>
<feature type="compositionally biased region" description="Gly residues" evidence="7">
    <location>
        <begin position="71"/>
        <end position="81"/>
    </location>
</feature>
<dbReference type="PhylomeDB" id="B4HUZ4"/>
<keyword evidence="3 6" id="KW-0378">Hydrolase</keyword>
<dbReference type="Pfam" id="PF00271">
    <property type="entry name" value="Helicase_C"/>
    <property type="match status" value="1"/>
</dbReference>
<dbReference type="HOGENOM" id="CLU_003041_16_4_1"/>
<dbReference type="OMA" id="YAMPYVM"/>
<protein>
    <recommendedName>
        <fullName evidence="1">RNA helicase</fullName>
        <ecNumber evidence="1">3.6.4.13</ecNumber>
    </recommendedName>
</protein>
<dbReference type="InterPro" id="IPR011545">
    <property type="entry name" value="DEAD/DEAH_box_helicase_dom"/>
</dbReference>
<evidence type="ECO:0000259" key="9">
    <source>
        <dbReference type="PROSITE" id="PS51194"/>
    </source>
</evidence>
<dbReference type="SMART" id="SM00487">
    <property type="entry name" value="DEXDc"/>
    <property type="match status" value="1"/>
</dbReference>
<feature type="region of interest" description="Disordered" evidence="7">
    <location>
        <begin position="566"/>
        <end position="613"/>
    </location>
</feature>
<gene>
    <name evidence="10" type="primary">Dsec\GM13808</name>
    <name evidence="10" type="ORF">Dsec_GM13808</name>
</gene>
<dbReference type="SMR" id="B4HUZ4"/>
<evidence type="ECO:0000256" key="2">
    <source>
        <dbReference type="ARBA" id="ARBA00022741"/>
    </source>
</evidence>
<dbReference type="AlphaFoldDB" id="B4HUZ4"/>
<feature type="domain" description="Helicase ATP-binding" evidence="8">
    <location>
        <begin position="97"/>
        <end position="231"/>
    </location>
</feature>
<feature type="compositionally biased region" description="Low complexity" evidence="7">
    <location>
        <begin position="485"/>
        <end position="495"/>
    </location>
</feature>
<reference evidence="10 11" key="1">
    <citation type="journal article" date="2007" name="Nature">
        <title>Evolution of genes and genomes on the Drosophila phylogeny.</title>
        <authorList>
            <consortium name="Drosophila 12 Genomes Consortium"/>
            <person name="Clark A.G."/>
            <person name="Eisen M.B."/>
            <person name="Smith D.R."/>
            <person name="Bergman C.M."/>
            <person name="Oliver B."/>
            <person name="Markow T.A."/>
            <person name="Kaufman T.C."/>
            <person name="Kellis M."/>
            <person name="Gelbart W."/>
            <person name="Iyer V.N."/>
            <person name="Pollard D.A."/>
            <person name="Sackton T.B."/>
            <person name="Larracuente A.M."/>
            <person name="Singh N.D."/>
            <person name="Abad J.P."/>
            <person name="Abt D.N."/>
            <person name="Adryan B."/>
            <person name="Aguade M."/>
            <person name="Akashi H."/>
            <person name="Anderson W.W."/>
            <person name="Aquadro C.F."/>
            <person name="Ardell D.H."/>
            <person name="Arguello R."/>
            <person name="Artieri C.G."/>
            <person name="Barbash D.A."/>
            <person name="Barker D."/>
            <person name="Barsanti P."/>
            <person name="Batterham P."/>
            <person name="Batzoglou S."/>
            <person name="Begun D."/>
            <person name="Bhutkar A."/>
            <person name="Blanco E."/>
            <person name="Bosak S.A."/>
            <person name="Bradley R.K."/>
            <person name="Brand A.D."/>
            <person name="Brent M.R."/>
            <person name="Brooks A.N."/>
            <person name="Brown R.H."/>
            <person name="Butlin R.K."/>
            <person name="Caggese C."/>
            <person name="Calvi B.R."/>
            <person name="Bernardo de Carvalho A."/>
            <person name="Caspi A."/>
            <person name="Castrezana S."/>
            <person name="Celniker S.E."/>
            <person name="Chang J.L."/>
            <person name="Chapple C."/>
            <person name="Chatterji S."/>
            <person name="Chinwalla A."/>
            <person name="Civetta A."/>
            <person name="Clifton S.W."/>
            <person name="Comeron J.M."/>
            <person name="Costello J.C."/>
            <person name="Coyne J.A."/>
            <person name="Daub J."/>
            <person name="David R.G."/>
            <person name="Delcher A.L."/>
            <person name="Delehaunty K."/>
            <person name="Do C.B."/>
            <person name="Ebling H."/>
            <person name="Edwards K."/>
            <person name="Eickbush T."/>
            <person name="Evans J.D."/>
            <person name="Filipski A."/>
            <person name="Findeiss S."/>
            <person name="Freyhult E."/>
            <person name="Fulton L."/>
            <person name="Fulton R."/>
            <person name="Garcia A.C."/>
            <person name="Gardiner A."/>
            <person name="Garfield D.A."/>
            <person name="Garvin B.E."/>
            <person name="Gibson G."/>
            <person name="Gilbert D."/>
            <person name="Gnerre S."/>
            <person name="Godfrey J."/>
            <person name="Good R."/>
            <person name="Gotea V."/>
            <person name="Gravely B."/>
            <person name="Greenberg A.J."/>
            <person name="Griffiths-Jones S."/>
            <person name="Gross S."/>
            <person name="Guigo R."/>
            <person name="Gustafson E.A."/>
            <person name="Haerty W."/>
            <person name="Hahn M.W."/>
            <person name="Halligan D.L."/>
            <person name="Halpern A.L."/>
            <person name="Halter G.M."/>
            <person name="Han M.V."/>
            <person name="Heger A."/>
            <person name="Hillier L."/>
            <person name="Hinrichs A.S."/>
            <person name="Holmes I."/>
            <person name="Hoskins R.A."/>
            <person name="Hubisz M.J."/>
            <person name="Hultmark D."/>
            <person name="Huntley M.A."/>
            <person name="Jaffe D.B."/>
            <person name="Jagadeeshan S."/>
            <person name="Jeck W.R."/>
            <person name="Johnson J."/>
            <person name="Jones C.D."/>
            <person name="Jordan W.C."/>
            <person name="Karpen G.H."/>
            <person name="Kataoka E."/>
            <person name="Keightley P.D."/>
            <person name="Kheradpour P."/>
            <person name="Kirkness E.F."/>
            <person name="Koerich L.B."/>
            <person name="Kristiansen K."/>
            <person name="Kudrna D."/>
            <person name="Kulathinal R.J."/>
            <person name="Kumar S."/>
            <person name="Kwok R."/>
            <person name="Lander E."/>
            <person name="Langley C.H."/>
            <person name="Lapoint R."/>
            <person name="Lazzaro B.P."/>
            <person name="Lee S.J."/>
            <person name="Levesque L."/>
            <person name="Li R."/>
            <person name="Lin C.F."/>
            <person name="Lin M.F."/>
            <person name="Lindblad-Toh K."/>
            <person name="Llopart A."/>
            <person name="Long M."/>
            <person name="Low L."/>
            <person name="Lozovsky E."/>
            <person name="Lu J."/>
            <person name="Luo M."/>
            <person name="Machado C.A."/>
            <person name="Makalowski W."/>
            <person name="Marzo M."/>
            <person name="Matsuda M."/>
            <person name="Matzkin L."/>
            <person name="McAllister B."/>
            <person name="McBride C.S."/>
            <person name="McKernan B."/>
            <person name="McKernan K."/>
            <person name="Mendez-Lago M."/>
            <person name="Minx P."/>
            <person name="Mollenhauer M.U."/>
            <person name="Montooth K."/>
            <person name="Mount S.M."/>
            <person name="Mu X."/>
            <person name="Myers E."/>
            <person name="Negre B."/>
            <person name="Newfeld S."/>
            <person name="Nielsen R."/>
            <person name="Noor M.A."/>
            <person name="O'Grady P."/>
            <person name="Pachter L."/>
            <person name="Papaceit M."/>
            <person name="Parisi M.J."/>
            <person name="Parisi M."/>
            <person name="Parts L."/>
            <person name="Pedersen J.S."/>
            <person name="Pesole G."/>
            <person name="Phillippy A.M."/>
            <person name="Ponting C.P."/>
            <person name="Pop M."/>
            <person name="Porcelli D."/>
            <person name="Powell J.R."/>
            <person name="Prohaska S."/>
            <person name="Pruitt K."/>
            <person name="Puig M."/>
            <person name="Quesneville H."/>
            <person name="Ram K.R."/>
            <person name="Rand D."/>
            <person name="Rasmussen M.D."/>
            <person name="Reed L.K."/>
            <person name="Reenan R."/>
            <person name="Reily A."/>
            <person name="Remington K.A."/>
            <person name="Rieger T.T."/>
            <person name="Ritchie M.G."/>
            <person name="Robin C."/>
            <person name="Rogers Y.H."/>
            <person name="Rohde C."/>
            <person name="Rozas J."/>
            <person name="Rubenfield M.J."/>
            <person name="Ruiz A."/>
            <person name="Russo S."/>
            <person name="Salzberg S.L."/>
            <person name="Sanchez-Gracia A."/>
            <person name="Saranga D.J."/>
            <person name="Sato H."/>
            <person name="Schaeffer S.W."/>
            <person name="Schatz M.C."/>
            <person name="Schlenke T."/>
            <person name="Schwartz R."/>
            <person name="Segarra C."/>
            <person name="Singh R.S."/>
            <person name="Sirot L."/>
            <person name="Sirota M."/>
            <person name="Sisneros N.B."/>
            <person name="Smith C.D."/>
            <person name="Smith T.F."/>
            <person name="Spieth J."/>
            <person name="Stage D.E."/>
            <person name="Stark A."/>
            <person name="Stephan W."/>
            <person name="Strausberg R.L."/>
            <person name="Strempel S."/>
            <person name="Sturgill D."/>
            <person name="Sutton G."/>
            <person name="Sutton G.G."/>
            <person name="Tao W."/>
            <person name="Teichmann S."/>
            <person name="Tobari Y.N."/>
            <person name="Tomimura Y."/>
            <person name="Tsolas J.M."/>
            <person name="Valente V.L."/>
            <person name="Venter E."/>
            <person name="Venter J.C."/>
            <person name="Vicario S."/>
            <person name="Vieira F.G."/>
            <person name="Vilella A.J."/>
            <person name="Villasante A."/>
            <person name="Walenz B."/>
            <person name="Wang J."/>
            <person name="Wasserman M."/>
            <person name="Watts T."/>
            <person name="Wilson D."/>
            <person name="Wilson R.K."/>
            <person name="Wing R.A."/>
            <person name="Wolfner M.F."/>
            <person name="Wong A."/>
            <person name="Wong G.K."/>
            <person name="Wu C.I."/>
            <person name="Wu G."/>
            <person name="Yamamoto D."/>
            <person name="Yang H.P."/>
            <person name="Yang S.P."/>
            <person name="Yorke J.A."/>
            <person name="Yoshida K."/>
            <person name="Zdobnov E."/>
            <person name="Zhang P."/>
            <person name="Zhang Y."/>
            <person name="Zimin A.V."/>
            <person name="Baldwin J."/>
            <person name="Abdouelleil A."/>
            <person name="Abdulkadir J."/>
            <person name="Abebe A."/>
            <person name="Abera B."/>
            <person name="Abreu J."/>
            <person name="Acer S.C."/>
            <person name="Aftuck L."/>
            <person name="Alexander A."/>
            <person name="An P."/>
            <person name="Anderson E."/>
            <person name="Anderson S."/>
            <person name="Arachi H."/>
            <person name="Azer M."/>
            <person name="Bachantsang P."/>
            <person name="Barry A."/>
            <person name="Bayul T."/>
            <person name="Berlin A."/>
            <person name="Bessette D."/>
            <person name="Bloom T."/>
            <person name="Blye J."/>
            <person name="Boguslavskiy L."/>
            <person name="Bonnet C."/>
            <person name="Boukhgalter B."/>
            <person name="Bourzgui I."/>
            <person name="Brown A."/>
            <person name="Cahill P."/>
            <person name="Channer S."/>
            <person name="Cheshatsang Y."/>
            <person name="Chuda L."/>
            <person name="Citroen M."/>
            <person name="Collymore A."/>
            <person name="Cooke P."/>
            <person name="Costello M."/>
            <person name="D'Aco K."/>
            <person name="Daza R."/>
            <person name="De Haan G."/>
            <person name="DeGray S."/>
            <person name="DeMaso C."/>
            <person name="Dhargay N."/>
            <person name="Dooley K."/>
            <person name="Dooley E."/>
            <person name="Doricent M."/>
            <person name="Dorje P."/>
            <person name="Dorjee K."/>
            <person name="Dupes A."/>
            <person name="Elong R."/>
            <person name="Falk J."/>
            <person name="Farina A."/>
            <person name="Faro S."/>
            <person name="Ferguson D."/>
            <person name="Fisher S."/>
            <person name="Foley C.D."/>
            <person name="Franke A."/>
            <person name="Friedrich D."/>
            <person name="Gadbois L."/>
            <person name="Gearin G."/>
            <person name="Gearin C.R."/>
            <person name="Giannoukos G."/>
            <person name="Goode T."/>
            <person name="Graham J."/>
            <person name="Grandbois E."/>
            <person name="Grewal S."/>
            <person name="Gyaltsen K."/>
            <person name="Hafez N."/>
            <person name="Hagos B."/>
            <person name="Hall J."/>
            <person name="Henson C."/>
            <person name="Hollinger A."/>
            <person name="Honan T."/>
            <person name="Huard M.D."/>
            <person name="Hughes L."/>
            <person name="Hurhula B."/>
            <person name="Husby M.E."/>
            <person name="Kamat A."/>
            <person name="Kanga B."/>
            <person name="Kashin S."/>
            <person name="Khazanovich D."/>
            <person name="Kisner P."/>
            <person name="Lance K."/>
            <person name="Lara M."/>
            <person name="Lee W."/>
            <person name="Lennon N."/>
            <person name="Letendre F."/>
            <person name="LeVine R."/>
            <person name="Lipovsky A."/>
            <person name="Liu X."/>
            <person name="Liu J."/>
            <person name="Liu S."/>
            <person name="Lokyitsang T."/>
            <person name="Lokyitsang Y."/>
            <person name="Lubonja R."/>
            <person name="Lui A."/>
            <person name="MacDonald P."/>
            <person name="Magnisalis V."/>
            <person name="Maru K."/>
            <person name="Matthews C."/>
            <person name="McCusker W."/>
            <person name="McDonough S."/>
            <person name="Mehta T."/>
            <person name="Meldrim J."/>
            <person name="Meneus L."/>
            <person name="Mihai O."/>
            <person name="Mihalev A."/>
            <person name="Mihova T."/>
            <person name="Mittelman R."/>
            <person name="Mlenga V."/>
            <person name="Montmayeur A."/>
            <person name="Mulrain L."/>
            <person name="Navidi A."/>
            <person name="Naylor J."/>
            <person name="Negash T."/>
            <person name="Nguyen T."/>
            <person name="Nguyen N."/>
            <person name="Nicol R."/>
            <person name="Norbu C."/>
            <person name="Norbu N."/>
            <person name="Novod N."/>
            <person name="O'Neill B."/>
            <person name="Osman S."/>
            <person name="Markiewicz E."/>
            <person name="Oyono O.L."/>
            <person name="Patti C."/>
            <person name="Phunkhang P."/>
            <person name="Pierre F."/>
            <person name="Priest M."/>
            <person name="Raghuraman S."/>
            <person name="Rege F."/>
            <person name="Reyes R."/>
            <person name="Rise C."/>
            <person name="Rogov P."/>
            <person name="Ross K."/>
            <person name="Ryan E."/>
            <person name="Settipalli S."/>
            <person name="Shea T."/>
            <person name="Sherpa N."/>
            <person name="Shi L."/>
            <person name="Shih D."/>
            <person name="Sparrow T."/>
            <person name="Spaulding J."/>
            <person name="Stalker J."/>
            <person name="Stange-Thomann N."/>
            <person name="Stavropoulos S."/>
            <person name="Stone C."/>
            <person name="Strader C."/>
            <person name="Tesfaye S."/>
            <person name="Thomson T."/>
            <person name="Thoulutsang Y."/>
            <person name="Thoulutsang D."/>
            <person name="Topham K."/>
            <person name="Topping I."/>
            <person name="Tsamla T."/>
            <person name="Vassiliev H."/>
            <person name="Vo A."/>
            <person name="Wangchuk T."/>
            <person name="Wangdi T."/>
            <person name="Weiand M."/>
            <person name="Wilkinson J."/>
            <person name="Wilson A."/>
            <person name="Yadav S."/>
            <person name="Young G."/>
            <person name="Yu Q."/>
            <person name="Zembek L."/>
            <person name="Zhong D."/>
            <person name="Zimmer A."/>
            <person name="Zwirko Z."/>
            <person name="Jaffe D.B."/>
            <person name="Alvarez P."/>
            <person name="Brockman W."/>
            <person name="Butler J."/>
            <person name="Chin C."/>
            <person name="Gnerre S."/>
            <person name="Grabherr M."/>
            <person name="Kleber M."/>
            <person name="Mauceli E."/>
            <person name="MacCallum I."/>
        </authorList>
    </citation>
    <scope>NUCLEOTIDE SEQUENCE [LARGE SCALE GENOMIC DNA]</scope>
    <source>
        <strain evidence="11">Rob3c / Tucson 14021-0248.25</strain>
    </source>
</reference>
<evidence type="ECO:0000259" key="8">
    <source>
        <dbReference type="PROSITE" id="PS51192"/>
    </source>
</evidence>
<evidence type="ECO:0000256" key="5">
    <source>
        <dbReference type="ARBA" id="ARBA00022840"/>
    </source>
</evidence>
<dbReference type="Proteomes" id="UP000001292">
    <property type="component" value="Unassembled WGS sequence"/>
</dbReference>
<dbReference type="SMART" id="SM00490">
    <property type="entry name" value="HELICc"/>
    <property type="match status" value="1"/>
</dbReference>
<feature type="compositionally biased region" description="Low complexity" evidence="7">
    <location>
        <begin position="429"/>
        <end position="439"/>
    </location>
</feature>
<comment type="similarity">
    <text evidence="6">Belongs to the DEAD box helicase family.</text>
</comment>
<dbReference type="SUPFAM" id="SSF52540">
    <property type="entry name" value="P-loop containing nucleoside triphosphate hydrolases"/>
    <property type="match status" value="1"/>
</dbReference>
<dbReference type="GO" id="GO:0003724">
    <property type="term" value="F:RNA helicase activity"/>
    <property type="evidence" value="ECO:0007669"/>
    <property type="project" value="UniProtKB-EC"/>
</dbReference>
<organism evidence="11">
    <name type="scientific">Drosophila sechellia</name>
    <name type="common">Fruit fly</name>
    <dbReference type="NCBI Taxonomy" id="7238"/>
    <lineage>
        <taxon>Eukaryota</taxon>
        <taxon>Metazoa</taxon>
        <taxon>Ecdysozoa</taxon>
        <taxon>Arthropoda</taxon>
        <taxon>Hexapoda</taxon>
        <taxon>Insecta</taxon>
        <taxon>Pterygota</taxon>
        <taxon>Neoptera</taxon>
        <taxon>Endopterygota</taxon>
        <taxon>Diptera</taxon>
        <taxon>Brachycera</taxon>
        <taxon>Muscomorpha</taxon>
        <taxon>Ephydroidea</taxon>
        <taxon>Drosophilidae</taxon>
        <taxon>Drosophila</taxon>
        <taxon>Sophophora</taxon>
    </lineage>
</organism>
<feature type="region of interest" description="Disordered" evidence="7">
    <location>
        <begin position="409"/>
        <end position="539"/>
    </location>
</feature>
<dbReference type="PANTHER" id="PTHR47958">
    <property type="entry name" value="ATP-DEPENDENT RNA HELICASE DBP3"/>
    <property type="match status" value="1"/>
</dbReference>
<evidence type="ECO:0000256" key="7">
    <source>
        <dbReference type="SAM" id="MobiDB-lite"/>
    </source>
</evidence>
<feature type="region of interest" description="Disordered" evidence="7">
    <location>
        <begin position="56"/>
        <end position="84"/>
    </location>
</feature>
<sequence>MNMYNGQMNAFGGGGVGGAGGLAGGMVPNRMGGGAPGGGPGGAGMFQRNRSAPYPGFNGHGPANGGQRRMNGGGPSMGPGGPRNQDGFGARAWSAVDGPIALVLAPTRELAQQIQQVANEFGSNTHVRNTCIFGGAPKGQQARDLERGVEIVIATPGRLIDFLERGTTSLKRCTYLVLDEADRMLDMGFEPQIRKIMQQIRPDRQVLMWSATWPKEVRQLAEEFLNNYIQVNIGSLSLSANHNILQIVDVCDENEKLMKLIKLLTDISAENETKTIIFVETKKRVDEITRNISRQGWRACAIHGDKSQQERDFVLSSFRNDRRDVDDVKFVINYDYPSNSEDYVHRIGRTGRSNNTGTAYTLFTHSNANKANDLIQVLREANQTINPKLMNMAMNGGYNKRGGGMGGGYRGGNGYQGRNPQMGGGYNGGNNYRNNNGPGASMNRNSFNGGSAGGPPRFDQKPRTSPPNQGGQGGYRGQGGGGYQGQQQQQQQNGGVPFSRFNPNAACFEPNKPQNGPGSGPPQAQHQQQQQAQAAQQQHLLPDASVQAAMTAANYGVDQKRSRFSPYNMNFANMPPPAMNQQQAAAAQQQQQQQLQTPQQQQQQQQMQQPQAYGQYSSMSSSMATVSLNGGAATVASSYRAQYAVPTQAAPYMMANGGDIFAYPPPPLPVQN</sequence>
<evidence type="ECO:0000256" key="3">
    <source>
        <dbReference type="ARBA" id="ARBA00022801"/>
    </source>
</evidence>
<dbReference type="STRING" id="7238.B4HUZ4"/>